<feature type="region of interest" description="Disordered" evidence="17">
    <location>
        <begin position="258"/>
        <end position="287"/>
    </location>
</feature>
<keyword evidence="5 18" id="KW-1133">Transmembrane helix</keyword>
<feature type="transmembrane region" description="Helical" evidence="18">
    <location>
        <begin position="121"/>
        <end position="142"/>
    </location>
</feature>
<dbReference type="SMART" id="SM01381">
    <property type="entry name" value="7TM_GPCR_Srsx"/>
    <property type="match status" value="1"/>
</dbReference>
<evidence type="ECO:0000256" key="17">
    <source>
        <dbReference type="SAM" id="MobiDB-lite"/>
    </source>
</evidence>
<dbReference type="PRINTS" id="PR00527">
    <property type="entry name" value="GASTRINR"/>
</dbReference>
<evidence type="ECO:0000256" key="18">
    <source>
        <dbReference type="SAM" id="Phobius"/>
    </source>
</evidence>
<evidence type="ECO:0000256" key="9">
    <source>
        <dbReference type="ARBA" id="ARBA00023157"/>
    </source>
</evidence>
<keyword evidence="7 18" id="KW-0472">Membrane</keyword>
<dbReference type="Gene3D" id="1.20.1070.10">
    <property type="entry name" value="Rhodopsin 7-helix transmembrane proteins"/>
    <property type="match status" value="1"/>
</dbReference>
<feature type="transmembrane region" description="Helical" evidence="18">
    <location>
        <begin position="84"/>
        <end position="109"/>
    </location>
</feature>
<evidence type="ECO:0000256" key="2">
    <source>
        <dbReference type="ARBA" id="ARBA00019090"/>
    </source>
</evidence>
<dbReference type="Pfam" id="PF00001">
    <property type="entry name" value="7tm_1"/>
    <property type="match status" value="1"/>
</dbReference>
<reference evidence="20" key="2">
    <citation type="submission" date="2025-09" db="UniProtKB">
        <authorList>
            <consortium name="Ensembl"/>
        </authorList>
    </citation>
    <scope>IDENTIFICATION</scope>
</reference>
<dbReference type="InterPro" id="IPR017452">
    <property type="entry name" value="GPCR_Rhodpsn_7TM"/>
</dbReference>
<keyword evidence="9" id="KW-1015">Disulfide bond</keyword>
<feature type="transmembrane region" description="Helical" evidence="18">
    <location>
        <begin position="163"/>
        <end position="183"/>
    </location>
</feature>
<evidence type="ECO:0000256" key="15">
    <source>
        <dbReference type="ARBA" id="ARBA00031093"/>
    </source>
</evidence>
<dbReference type="InterPro" id="IPR000276">
    <property type="entry name" value="GPCR_Rhodpsn"/>
</dbReference>
<keyword evidence="21" id="KW-1185">Reference proteome</keyword>
<evidence type="ECO:0000256" key="3">
    <source>
        <dbReference type="ARBA" id="ARBA00022475"/>
    </source>
</evidence>
<dbReference type="PANTHER" id="PTHR24238">
    <property type="entry name" value="G-PROTEIN COUPLED RECEPTOR"/>
    <property type="match status" value="1"/>
</dbReference>
<keyword evidence="13" id="KW-0449">Lipoprotein</keyword>
<name>A0A8C6UGK2_9GOBI</name>
<keyword evidence="3" id="KW-1003">Cell membrane</keyword>
<comment type="similarity">
    <text evidence="16">Belongs to the G-protein coupled receptor 1 family.</text>
</comment>
<keyword evidence="4 16" id="KW-0812">Transmembrane</keyword>
<protein>
    <recommendedName>
        <fullName evidence="2">Gastrin/cholecystokinin type B receptor</fullName>
    </recommendedName>
    <alternativeName>
        <fullName evidence="15">Cholecystokinin-2 receptor</fullName>
    </alternativeName>
</protein>
<keyword evidence="6 16" id="KW-0297">G-protein coupled receptor</keyword>
<dbReference type="PROSITE" id="PS00237">
    <property type="entry name" value="G_PROTEIN_RECEP_F1_1"/>
    <property type="match status" value="1"/>
</dbReference>
<evidence type="ECO:0000256" key="6">
    <source>
        <dbReference type="ARBA" id="ARBA00023040"/>
    </source>
</evidence>
<keyword evidence="10 16" id="KW-0675">Receptor</keyword>
<dbReference type="InterPro" id="IPR000314">
    <property type="entry name" value="Gastrin_rcpt"/>
</dbReference>
<organism evidence="20 21">
    <name type="scientific">Neogobius melanostomus</name>
    <name type="common">round goby</name>
    <dbReference type="NCBI Taxonomy" id="47308"/>
    <lineage>
        <taxon>Eukaryota</taxon>
        <taxon>Metazoa</taxon>
        <taxon>Chordata</taxon>
        <taxon>Craniata</taxon>
        <taxon>Vertebrata</taxon>
        <taxon>Euteleostomi</taxon>
        <taxon>Actinopterygii</taxon>
        <taxon>Neopterygii</taxon>
        <taxon>Teleostei</taxon>
        <taxon>Neoteleostei</taxon>
        <taxon>Acanthomorphata</taxon>
        <taxon>Gobiaria</taxon>
        <taxon>Gobiiformes</taxon>
        <taxon>Gobioidei</taxon>
        <taxon>Gobiidae</taxon>
        <taxon>Benthophilinae</taxon>
        <taxon>Neogobiini</taxon>
        <taxon>Neogobius</taxon>
    </lineage>
</organism>
<dbReference type="Proteomes" id="UP000694523">
    <property type="component" value="Unplaced"/>
</dbReference>
<dbReference type="PANTHER" id="PTHR24238:SF75">
    <property type="entry name" value="CHOLECYSTOKININ-LIKE RECEPTOR AT 17D1-RELATED"/>
    <property type="match status" value="1"/>
</dbReference>
<keyword evidence="8" id="KW-0564">Palmitate</keyword>
<dbReference type="AlphaFoldDB" id="A0A8C6UGK2"/>
<dbReference type="SUPFAM" id="SSF81321">
    <property type="entry name" value="Family A G protein-coupled receptor-like"/>
    <property type="match status" value="1"/>
</dbReference>
<feature type="transmembrane region" description="Helical" evidence="18">
    <location>
        <begin position="310"/>
        <end position="330"/>
    </location>
</feature>
<reference evidence="20" key="1">
    <citation type="submission" date="2025-08" db="UniProtKB">
        <authorList>
            <consortium name="Ensembl"/>
        </authorList>
    </citation>
    <scope>IDENTIFICATION</scope>
</reference>
<dbReference type="PRINTS" id="PR01822">
    <property type="entry name" value="CCYSTOKININR"/>
</dbReference>
<evidence type="ECO:0000256" key="11">
    <source>
        <dbReference type="ARBA" id="ARBA00023180"/>
    </source>
</evidence>
<dbReference type="InterPro" id="IPR009126">
    <property type="entry name" value="Cholcskin_rcpt"/>
</dbReference>
<dbReference type="GO" id="GO:0015054">
    <property type="term" value="F:gastrin receptor activity"/>
    <property type="evidence" value="ECO:0007669"/>
    <property type="project" value="InterPro"/>
</dbReference>
<evidence type="ECO:0000256" key="1">
    <source>
        <dbReference type="ARBA" id="ARBA00004651"/>
    </source>
</evidence>
<evidence type="ECO:0000256" key="5">
    <source>
        <dbReference type="ARBA" id="ARBA00022989"/>
    </source>
</evidence>
<comment type="subcellular location">
    <subcellularLocation>
        <location evidence="1">Cell membrane</location>
        <topology evidence="1">Multi-pass membrane protein</topology>
    </subcellularLocation>
</comment>
<evidence type="ECO:0000256" key="16">
    <source>
        <dbReference type="RuleBase" id="RU000688"/>
    </source>
</evidence>
<feature type="transmembrane region" description="Helical" evidence="18">
    <location>
        <begin position="350"/>
        <end position="371"/>
    </location>
</feature>
<keyword evidence="12 16" id="KW-0807">Transducer</keyword>
<evidence type="ECO:0000256" key="4">
    <source>
        <dbReference type="ARBA" id="ARBA00022692"/>
    </source>
</evidence>
<sequence length="453" mass="50426">METFTIQDMLVNSTDLNKILCNFGIKNISDCETEGNSSPEPKDINQTVRIILYSLIFLLSVVGNSLIIAVLVRNRRMRTVTNLFLLSLSVSDLMVSLVCIPFTLIPNLMRDFIFGNGICKLVMYFMGVSVSVSTFNLVAISLERYSAICNPLTSRAWQTKSHAAKVITATWAASFILMLPYPISSTLKPFTRLNNSTGNMCRLVWPNDVIQQSWYVSLLLILFLIPGIVMMTAYGLISVELYRGITFELSSRKASRDRQSSTGSIKPGDSDGCYLQPSNKKKSTFSSSKPVVGRVCSASSTANLMAKKRVIRMLLVIVFLFFICWTPVFVVNAWQAFDRRSAHKLTGAPISFIHLLSYTSACVNPIIYCFMNKRFRQGMLSTFSCCKKRQGGSSLGRSAGTGTVRARAEQNGHTPPSGANDLKHFMSDRPSKWGTQVLRLFRPRKALASQNVV</sequence>
<evidence type="ECO:0000259" key="19">
    <source>
        <dbReference type="PROSITE" id="PS50262"/>
    </source>
</evidence>
<dbReference type="GO" id="GO:0005886">
    <property type="term" value="C:plasma membrane"/>
    <property type="evidence" value="ECO:0007669"/>
    <property type="project" value="UniProtKB-SubCell"/>
</dbReference>
<feature type="domain" description="G-protein coupled receptors family 1 profile" evidence="19">
    <location>
        <begin position="63"/>
        <end position="368"/>
    </location>
</feature>
<evidence type="ECO:0000256" key="13">
    <source>
        <dbReference type="ARBA" id="ARBA00023288"/>
    </source>
</evidence>
<accession>A0A8C6UGK2</accession>
<comment type="function">
    <text evidence="14">Receptor for gastrin and cholecystokinin. The CCK-B receptors occur throughout the central nervous system where they modulate anxiety, analgesia, arousal, and neuroleptic activity. This receptor mediates its action by association with G proteins that activate a phosphatidylinositol-calcium second messenger system.</text>
</comment>
<feature type="transmembrane region" description="Helical" evidence="18">
    <location>
        <begin position="50"/>
        <end position="72"/>
    </location>
</feature>
<evidence type="ECO:0000256" key="14">
    <source>
        <dbReference type="ARBA" id="ARBA00025402"/>
    </source>
</evidence>
<evidence type="ECO:0000256" key="12">
    <source>
        <dbReference type="ARBA" id="ARBA00023224"/>
    </source>
</evidence>
<evidence type="ECO:0000256" key="7">
    <source>
        <dbReference type="ARBA" id="ARBA00023136"/>
    </source>
</evidence>
<evidence type="ECO:0000313" key="20">
    <source>
        <dbReference type="Ensembl" id="ENSNMLP00000034953.1"/>
    </source>
</evidence>
<evidence type="ECO:0000256" key="8">
    <source>
        <dbReference type="ARBA" id="ARBA00023139"/>
    </source>
</evidence>
<dbReference type="Ensembl" id="ENSNMLT00000038925.1">
    <property type="protein sequence ID" value="ENSNMLP00000034953.1"/>
    <property type="gene ID" value="ENSNMLG00000021698.1"/>
</dbReference>
<evidence type="ECO:0000256" key="10">
    <source>
        <dbReference type="ARBA" id="ARBA00023170"/>
    </source>
</evidence>
<dbReference type="PROSITE" id="PS50262">
    <property type="entry name" value="G_PROTEIN_RECEP_F1_2"/>
    <property type="match status" value="1"/>
</dbReference>
<evidence type="ECO:0000313" key="21">
    <source>
        <dbReference type="Proteomes" id="UP000694523"/>
    </source>
</evidence>
<proteinExistence type="inferred from homology"/>
<keyword evidence="11" id="KW-0325">Glycoprotein</keyword>
<feature type="region of interest" description="Disordered" evidence="17">
    <location>
        <begin position="391"/>
        <end position="421"/>
    </location>
</feature>
<dbReference type="GO" id="GO:0008188">
    <property type="term" value="F:neuropeptide receptor activity"/>
    <property type="evidence" value="ECO:0007669"/>
    <property type="project" value="TreeGrafter"/>
</dbReference>
<feature type="transmembrane region" description="Helical" evidence="18">
    <location>
        <begin position="214"/>
        <end position="237"/>
    </location>
</feature>
<dbReference type="PRINTS" id="PR00237">
    <property type="entry name" value="GPCRRHODOPSN"/>
</dbReference>